<reference evidence="2" key="1">
    <citation type="submission" date="2018-06" db="EMBL/GenBank/DDBJ databases">
        <authorList>
            <person name="Zhirakovskaya E."/>
        </authorList>
    </citation>
    <scope>NUCLEOTIDE SEQUENCE</scope>
</reference>
<dbReference type="GO" id="GO:0046394">
    <property type="term" value="P:carboxylic acid biosynthetic process"/>
    <property type="evidence" value="ECO:0007669"/>
    <property type="project" value="UniProtKB-ARBA"/>
</dbReference>
<dbReference type="Gene3D" id="3.30.470.10">
    <property type="match status" value="1"/>
</dbReference>
<comment type="similarity">
    <text evidence="1">Belongs to the class-IV pyridoxal-phosphate-dependent aminotransferase family.</text>
</comment>
<dbReference type="Gene3D" id="3.20.10.10">
    <property type="entry name" value="D-amino Acid Aminotransferase, subunit A, domain 2"/>
    <property type="match status" value="1"/>
</dbReference>
<dbReference type="GO" id="GO:0004084">
    <property type="term" value="F:branched-chain-amino-acid transaminase activity"/>
    <property type="evidence" value="ECO:0007669"/>
    <property type="project" value="UniProtKB-EC"/>
</dbReference>
<dbReference type="EC" id="2.6.1.42" evidence="2"/>
<dbReference type="GO" id="GO:0005829">
    <property type="term" value="C:cytosol"/>
    <property type="evidence" value="ECO:0007669"/>
    <property type="project" value="TreeGrafter"/>
</dbReference>
<dbReference type="InterPro" id="IPR043131">
    <property type="entry name" value="BCAT-like_N"/>
</dbReference>
<accession>A0A3B0T2L3</accession>
<dbReference type="Pfam" id="PF01063">
    <property type="entry name" value="Aminotran_4"/>
    <property type="match status" value="1"/>
</dbReference>
<organism evidence="2">
    <name type="scientific">hydrothermal vent metagenome</name>
    <dbReference type="NCBI Taxonomy" id="652676"/>
    <lineage>
        <taxon>unclassified sequences</taxon>
        <taxon>metagenomes</taxon>
        <taxon>ecological metagenomes</taxon>
    </lineage>
</organism>
<protein>
    <submittedName>
        <fullName evidence="2">Branched-chain amino acid aminotransferase</fullName>
        <ecNumber evidence="2">2.6.1.42</ecNumber>
    </submittedName>
</protein>
<dbReference type="InterPro" id="IPR036038">
    <property type="entry name" value="Aminotransferase-like"/>
</dbReference>
<dbReference type="AlphaFoldDB" id="A0A3B0T2L3"/>
<sequence length="281" mass="30796">MTAWTYYQGEWQTGNPPIMGPMTHAAWLGSAVFDGARAFEGTAPDLDLHCERVVGSARAMGLVPSRPAGEILELVAEGIAKHPKGTALYIRPMFWGTTGFVVPDPESTDFCLTVYENPMPDPSGFSLTVSPFRRPSIEVAPTDAKAACLYPNSARAMVEARGRGFDNAIMLDALGAVSELCTSNIWMARDGVALTPVPNGSFLNGITRQRIIVLLRQAGVKVVETQLRVEDFHEADEIFNTGNYGKLMPVTRFETRDLQPGPIYARARELYWDYAHTKAAL</sequence>
<dbReference type="SUPFAM" id="SSF56752">
    <property type="entry name" value="D-aminoacid aminotransferase-like PLP-dependent enzymes"/>
    <property type="match status" value="1"/>
</dbReference>
<evidence type="ECO:0000256" key="1">
    <source>
        <dbReference type="ARBA" id="ARBA00009320"/>
    </source>
</evidence>
<dbReference type="NCBIfam" id="NF009896">
    <property type="entry name" value="PRK13356.1"/>
    <property type="match status" value="1"/>
</dbReference>
<name>A0A3B0T2L3_9ZZZZ</name>
<keyword evidence="2" id="KW-0032">Aminotransferase</keyword>
<proteinExistence type="inferred from homology"/>
<evidence type="ECO:0000313" key="2">
    <source>
        <dbReference type="EMBL" id="VAW11180.1"/>
    </source>
</evidence>
<dbReference type="EMBL" id="UOEM01000029">
    <property type="protein sequence ID" value="VAW11180.1"/>
    <property type="molecule type" value="Genomic_DNA"/>
</dbReference>
<dbReference type="PANTHER" id="PTHR42743">
    <property type="entry name" value="AMINO-ACID AMINOTRANSFERASE"/>
    <property type="match status" value="1"/>
</dbReference>
<keyword evidence="2" id="KW-0808">Transferase</keyword>
<dbReference type="PANTHER" id="PTHR42743:SF11">
    <property type="entry name" value="AMINODEOXYCHORISMATE LYASE"/>
    <property type="match status" value="1"/>
</dbReference>
<dbReference type="InterPro" id="IPR043132">
    <property type="entry name" value="BCAT-like_C"/>
</dbReference>
<dbReference type="InterPro" id="IPR050571">
    <property type="entry name" value="Class-IV_PLP-Dep_Aminotrnsfr"/>
</dbReference>
<gene>
    <name evidence="2" type="ORF">MNBD_ALPHA09-929</name>
</gene>
<dbReference type="InterPro" id="IPR001544">
    <property type="entry name" value="Aminotrans_IV"/>
</dbReference>